<dbReference type="InterPro" id="IPR039396">
    <property type="entry name" value="Deltex_C"/>
</dbReference>
<dbReference type="GO" id="GO:0061630">
    <property type="term" value="F:ubiquitin protein ligase activity"/>
    <property type="evidence" value="ECO:0007669"/>
    <property type="project" value="UniProtKB-EC"/>
</dbReference>
<proteinExistence type="predicted"/>
<dbReference type="Proteomes" id="UP000054937">
    <property type="component" value="Unassembled WGS sequence"/>
</dbReference>
<dbReference type="EMBL" id="LDAU01000170">
    <property type="protein sequence ID" value="KRX01538.1"/>
    <property type="molecule type" value="Genomic_DNA"/>
</dbReference>
<dbReference type="OrthoDB" id="527344at2759"/>
<dbReference type="UniPathway" id="UPA00143"/>
<organism evidence="8 9">
    <name type="scientific">Pseudocohnilembus persalinus</name>
    <name type="common">Ciliate</name>
    <dbReference type="NCBI Taxonomy" id="266149"/>
    <lineage>
        <taxon>Eukaryota</taxon>
        <taxon>Sar</taxon>
        <taxon>Alveolata</taxon>
        <taxon>Ciliophora</taxon>
        <taxon>Intramacronucleata</taxon>
        <taxon>Oligohymenophorea</taxon>
        <taxon>Scuticociliatia</taxon>
        <taxon>Philasterida</taxon>
        <taxon>Pseudocohnilembidae</taxon>
        <taxon>Pseudocohnilembus</taxon>
    </lineage>
</organism>
<sequence length="387" mass="45127">MVKRTGRTARKGVNKDEQIEPQVQKRVQTRGTKEIQEENVRKNKEKIEEISVIKNEKNEMVIKFGKREYKFDLQDENVQNNKKLLQVLGKIEQWVDLLKVKSGNKNENILKITDHFNFSAVEYLLYLSQENIERAQKKVKQMHEEEKCCICQFELYEKINDFSEEQFEKQLKENDEEDVVGLSMCDGHFFHQNCLIHCVEYKHIKCPICSRIYGEMYGDQPDGTMKSRVDKNFRCAGYENCGTIIINYHFPSGIRNGKHYSGTGRTAYLPDNEEGRECLELLKIGFERKLLFTIGRSVTTGQDNTTVWNGVHHKTNTSGGPAYFGYPDPTYFNRLKLELAMKGVYPKDIQNQDQQKNDIQDNQNEQKIDQNANIKNATQKKGRGRKK</sequence>
<feature type="compositionally biased region" description="Basic and acidic residues" evidence="6">
    <location>
        <begin position="355"/>
        <end position="368"/>
    </location>
</feature>
<dbReference type="Gene3D" id="3.30.40.10">
    <property type="entry name" value="Zinc/RING finger domain, C3HC4 (zinc finger)"/>
    <property type="match status" value="1"/>
</dbReference>
<evidence type="ECO:0000256" key="4">
    <source>
        <dbReference type="ARBA" id="ARBA00022679"/>
    </source>
</evidence>
<dbReference type="SUPFAM" id="SSF57850">
    <property type="entry name" value="RING/U-box"/>
    <property type="match status" value="1"/>
</dbReference>
<accession>A0A0V0QH40</accession>
<dbReference type="Gene3D" id="3.30.390.130">
    <property type="match status" value="1"/>
</dbReference>
<evidence type="ECO:0000313" key="8">
    <source>
        <dbReference type="EMBL" id="KRX01538.1"/>
    </source>
</evidence>
<evidence type="ECO:0000259" key="7">
    <source>
        <dbReference type="Pfam" id="PF18102"/>
    </source>
</evidence>
<comment type="caution">
    <text evidence="8">The sequence shown here is derived from an EMBL/GenBank/DDBJ whole genome shotgun (WGS) entry which is preliminary data.</text>
</comment>
<feature type="compositionally biased region" description="Basic residues" evidence="6">
    <location>
        <begin position="1"/>
        <end position="12"/>
    </location>
</feature>
<dbReference type="EC" id="2.3.2.27" evidence="3"/>
<evidence type="ECO:0000256" key="5">
    <source>
        <dbReference type="ARBA" id="ARBA00022723"/>
    </source>
</evidence>
<dbReference type="CDD" id="cd09633">
    <property type="entry name" value="Deltex_C"/>
    <property type="match status" value="1"/>
</dbReference>
<dbReference type="GO" id="GO:0016567">
    <property type="term" value="P:protein ubiquitination"/>
    <property type="evidence" value="ECO:0007669"/>
    <property type="project" value="UniProtKB-UniPathway"/>
</dbReference>
<dbReference type="InterPro" id="IPR039399">
    <property type="entry name" value="Deltex_C_sf"/>
</dbReference>
<comment type="catalytic activity">
    <reaction evidence="1">
        <text>S-ubiquitinyl-[E2 ubiquitin-conjugating enzyme]-L-cysteine + [acceptor protein]-L-lysine = [E2 ubiquitin-conjugating enzyme]-L-cysteine + N(6)-ubiquitinyl-[acceptor protein]-L-lysine.</text>
        <dbReference type="EC" id="2.3.2.27"/>
    </reaction>
</comment>
<comment type="pathway">
    <text evidence="2">Protein modification; protein ubiquitination.</text>
</comment>
<evidence type="ECO:0000256" key="6">
    <source>
        <dbReference type="SAM" id="MobiDB-lite"/>
    </source>
</evidence>
<dbReference type="InterPro" id="IPR039398">
    <property type="entry name" value="Deltex_fam"/>
</dbReference>
<dbReference type="GO" id="GO:0046872">
    <property type="term" value="F:metal ion binding"/>
    <property type="evidence" value="ECO:0007669"/>
    <property type="project" value="UniProtKB-KW"/>
</dbReference>
<evidence type="ECO:0000256" key="2">
    <source>
        <dbReference type="ARBA" id="ARBA00004906"/>
    </source>
</evidence>
<dbReference type="PANTHER" id="PTHR12622">
    <property type="entry name" value="DELTEX-RELATED"/>
    <property type="match status" value="1"/>
</dbReference>
<keyword evidence="5" id="KW-0479">Metal-binding</keyword>
<dbReference type="InParanoid" id="A0A0V0QH40"/>
<feature type="domain" description="Deltex C-terminal" evidence="7">
    <location>
        <begin position="218"/>
        <end position="344"/>
    </location>
</feature>
<dbReference type="Pfam" id="PF18102">
    <property type="entry name" value="DTC"/>
    <property type="match status" value="1"/>
</dbReference>
<dbReference type="OMA" id="ICQFELY"/>
<name>A0A0V0QH40_PSEPJ</name>
<keyword evidence="4" id="KW-0808">Transferase</keyword>
<keyword evidence="9" id="KW-1185">Reference proteome</keyword>
<dbReference type="InterPro" id="IPR013083">
    <property type="entry name" value="Znf_RING/FYVE/PHD"/>
</dbReference>
<evidence type="ECO:0000313" key="9">
    <source>
        <dbReference type="Proteomes" id="UP000054937"/>
    </source>
</evidence>
<evidence type="ECO:0000256" key="3">
    <source>
        <dbReference type="ARBA" id="ARBA00012483"/>
    </source>
</evidence>
<feature type="region of interest" description="Disordered" evidence="6">
    <location>
        <begin position="354"/>
        <end position="387"/>
    </location>
</feature>
<evidence type="ECO:0000256" key="1">
    <source>
        <dbReference type="ARBA" id="ARBA00000900"/>
    </source>
</evidence>
<gene>
    <name evidence="8" type="ORF">PPERSA_01441</name>
</gene>
<dbReference type="AlphaFoldDB" id="A0A0V0QH40"/>
<feature type="region of interest" description="Disordered" evidence="6">
    <location>
        <begin position="1"/>
        <end position="37"/>
    </location>
</feature>
<reference evidence="8 9" key="1">
    <citation type="journal article" date="2015" name="Sci. Rep.">
        <title>Genome of the facultative scuticociliatosis pathogen Pseudocohnilembus persalinus provides insight into its virulence through horizontal gene transfer.</title>
        <authorList>
            <person name="Xiong J."/>
            <person name="Wang G."/>
            <person name="Cheng J."/>
            <person name="Tian M."/>
            <person name="Pan X."/>
            <person name="Warren A."/>
            <person name="Jiang C."/>
            <person name="Yuan D."/>
            <person name="Miao W."/>
        </authorList>
    </citation>
    <scope>NUCLEOTIDE SEQUENCE [LARGE SCALE GENOMIC DNA]</scope>
    <source>
        <strain evidence="8">36N120E</strain>
    </source>
</reference>
<protein>
    <recommendedName>
        <fullName evidence="3">RING-type E3 ubiquitin transferase</fullName>
        <ecNumber evidence="3">2.3.2.27</ecNumber>
    </recommendedName>
</protein>
<feature type="compositionally biased region" description="Basic residues" evidence="6">
    <location>
        <begin position="378"/>
        <end position="387"/>
    </location>
</feature>
<dbReference type="GO" id="GO:0007219">
    <property type="term" value="P:Notch signaling pathway"/>
    <property type="evidence" value="ECO:0007669"/>
    <property type="project" value="InterPro"/>
</dbReference>